<keyword evidence="4 6" id="KW-0472">Membrane</keyword>
<accession>A0A2V2VB45</accession>
<feature type="transmembrane region" description="Helical" evidence="6">
    <location>
        <begin position="200"/>
        <end position="218"/>
    </location>
</feature>
<dbReference type="VEuPathDB" id="TriTrypDB:TcCL_NonESM06782"/>
<comment type="subcellular location">
    <subcellularLocation>
        <location evidence="1">Membrane</location>
        <topology evidence="1">Multi-pass membrane protein</topology>
    </subcellularLocation>
</comment>
<dbReference type="GO" id="GO:0016020">
    <property type="term" value="C:membrane"/>
    <property type="evidence" value="ECO:0007669"/>
    <property type="project" value="UniProtKB-SubCell"/>
</dbReference>
<evidence type="ECO:0000313" key="9">
    <source>
        <dbReference type="Proteomes" id="UP000246121"/>
    </source>
</evidence>
<reference evidence="8 9" key="1">
    <citation type="journal article" date="2018" name="Microb. Genom.">
        <title>Expanding an expanded genome: long-read sequencing of Trypanosoma cruzi.</title>
        <authorList>
            <person name="Berna L."/>
            <person name="Rodriguez M."/>
            <person name="Chiribao M.L."/>
            <person name="Parodi-Talice A."/>
            <person name="Pita S."/>
            <person name="Rijo G."/>
            <person name="Alvarez-Valin F."/>
            <person name="Robello C."/>
        </authorList>
    </citation>
    <scope>NUCLEOTIDE SEQUENCE [LARGE SCALE GENOMIC DNA]</scope>
    <source>
        <strain evidence="8 9">Dm28c</strain>
    </source>
</reference>
<dbReference type="VEuPathDB" id="TriTrypDB:BCY84_10595"/>
<feature type="transmembrane region" description="Helical" evidence="6">
    <location>
        <begin position="357"/>
        <end position="378"/>
    </location>
</feature>
<organism evidence="8 9">
    <name type="scientific">Trypanosoma cruzi</name>
    <dbReference type="NCBI Taxonomy" id="5693"/>
    <lineage>
        <taxon>Eukaryota</taxon>
        <taxon>Discoba</taxon>
        <taxon>Euglenozoa</taxon>
        <taxon>Kinetoplastea</taxon>
        <taxon>Metakinetoplastina</taxon>
        <taxon>Trypanosomatida</taxon>
        <taxon>Trypanosomatidae</taxon>
        <taxon>Trypanosoma</taxon>
        <taxon>Schizotrypanum</taxon>
    </lineage>
</organism>
<keyword evidence="2 6" id="KW-0812">Transmembrane</keyword>
<name>A0A2V2VB45_TRYCR</name>
<dbReference type="VEuPathDB" id="TriTrypDB:C3747_31g143"/>
<dbReference type="VEuPathDB" id="TriTrypDB:C4B63_31g50"/>
<proteinExistence type="predicted"/>
<dbReference type="VEuPathDB" id="TriTrypDB:TcG_04000"/>
<dbReference type="VEuPathDB" id="TriTrypDB:Tc_MARK_8890"/>
<feature type="region of interest" description="Disordered" evidence="5">
    <location>
        <begin position="12"/>
        <end position="35"/>
    </location>
</feature>
<dbReference type="VEuPathDB" id="TriTrypDB:TCSYLVIO_010523"/>
<dbReference type="VEuPathDB" id="TriTrypDB:TcBrA4_0114010"/>
<dbReference type="Proteomes" id="UP000246121">
    <property type="component" value="Unassembled WGS sequence"/>
</dbReference>
<sequence>MANNVEYLPQANHGTYEKDGDLNSRTQESNENPKEPNCIVKMAKRLIPDGGILSGVCNLAGSSLGAGILALASAFNSSGIVAGTIYLIAIYLLTVFSMYLLAVTSLKTGIRGYEGMARQLFGRGGGIFTALVMFVKCFGACVAYVISVGDVIEAFLSDDSVTGYWRTKSFVRVVNCIVFFLFMLPLSLPKRINSVRYVSFFAVSFIIYFVIVSILHSVRNGFKHGLRDDLVLFRGGNEGIRGLGELMFAYLCQSNMFEVWNEMKPKSTAFRMTLETAISMFLCTVLYWLTGFFGYADFGSNVTSSILKMFKPMRDAMMFVAYIGIVIKLCVAFALHILPCRDSLHHLLGWKLDTVAWWKNAVLCTGVCLVALIAGLFIPNVNLVFGLLGSLTGGFIAFVFPAFFFIYSGGFTYAETGFFLYTFTYLLLLAGIVVICFGTTSTIYGVAK</sequence>
<comment type="caution">
    <text evidence="8">The sequence shown here is derived from an EMBL/GenBank/DDBJ whole genome shotgun (WGS) entry which is preliminary data.</text>
</comment>
<feature type="domain" description="Amino acid transporter transmembrane" evidence="7">
    <location>
        <begin position="51"/>
        <end position="443"/>
    </location>
</feature>
<evidence type="ECO:0000256" key="4">
    <source>
        <dbReference type="ARBA" id="ARBA00023136"/>
    </source>
</evidence>
<dbReference type="AlphaFoldDB" id="A0A2V2VB45"/>
<evidence type="ECO:0000256" key="2">
    <source>
        <dbReference type="ARBA" id="ARBA00022692"/>
    </source>
</evidence>
<dbReference type="VEuPathDB" id="TriTrypDB:ECC02_000756"/>
<dbReference type="GO" id="GO:0015179">
    <property type="term" value="F:L-amino acid transmembrane transporter activity"/>
    <property type="evidence" value="ECO:0007669"/>
    <property type="project" value="TreeGrafter"/>
</dbReference>
<evidence type="ECO:0000313" key="8">
    <source>
        <dbReference type="EMBL" id="PWU93444.1"/>
    </source>
</evidence>
<dbReference type="VEuPathDB" id="TriTrypDB:TcCLB.507811.100"/>
<dbReference type="VEuPathDB" id="TriTrypDB:TcYC6_0066320"/>
<feature type="transmembrane region" description="Helical" evidence="6">
    <location>
        <begin position="277"/>
        <end position="296"/>
    </location>
</feature>
<feature type="transmembrane region" description="Helical" evidence="6">
    <location>
        <begin position="51"/>
        <end position="74"/>
    </location>
</feature>
<dbReference type="GO" id="GO:0005737">
    <property type="term" value="C:cytoplasm"/>
    <property type="evidence" value="ECO:0007669"/>
    <property type="project" value="TreeGrafter"/>
</dbReference>
<feature type="transmembrane region" description="Helical" evidence="6">
    <location>
        <begin position="385"/>
        <end position="406"/>
    </location>
</feature>
<dbReference type="InterPro" id="IPR013057">
    <property type="entry name" value="AA_transpt_TM"/>
</dbReference>
<dbReference type="VEuPathDB" id="TriTrypDB:TcCLB.511649.100"/>
<evidence type="ECO:0000256" key="6">
    <source>
        <dbReference type="SAM" id="Phobius"/>
    </source>
</evidence>
<evidence type="ECO:0000259" key="7">
    <source>
        <dbReference type="Pfam" id="PF01490"/>
    </source>
</evidence>
<protein>
    <submittedName>
        <fullName evidence="8">Putative amino acid permease</fullName>
    </submittedName>
</protein>
<dbReference type="PANTHER" id="PTHR22950">
    <property type="entry name" value="AMINO ACID TRANSPORTER"/>
    <property type="match status" value="1"/>
</dbReference>
<evidence type="ECO:0000256" key="5">
    <source>
        <dbReference type="SAM" id="MobiDB-lite"/>
    </source>
</evidence>
<feature type="transmembrane region" description="Helical" evidence="6">
    <location>
        <begin position="80"/>
        <end position="106"/>
    </location>
</feature>
<feature type="transmembrane region" description="Helical" evidence="6">
    <location>
        <begin position="169"/>
        <end position="188"/>
    </location>
</feature>
<feature type="transmembrane region" description="Helical" evidence="6">
    <location>
        <begin position="418"/>
        <end position="447"/>
    </location>
</feature>
<feature type="transmembrane region" description="Helical" evidence="6">
    <location>
        <begin position="316"/>
        <end position="337"/>
    </location>
</feature>
<dbReference type="EMBL" id="PRFA01000031">
    <property type="protein sequence ID" value="PWU93444.1"/>
    <property type="molecule type" value="Genomic_DNA"/>
</dbReference>
<gene>
    <name evidence="8" type="ORF">C4B63_31g50</name>
</gene>
<dbReference type="VEuPathDB" id="TriTrypDB:TCDM_06163"/>
<feature type="transmembrane region" description="Helical" evidence="6">
    <location>
        <begin position="127"/>
        <end position="149"/>
    </location>
</feature>
<evidence type="ECO:0000256" key="1">
    <source>
        <dbReference type="ARBA" id="ARBA00004141"/>
    </source>
</evidence>
<dbReference type="Pfam" id="PF01490">
    <property type="entry name" value="Aa_trans"/>
    <property type="match status" value="1"/>
</dbReference>
<keyword evidence="3 6" id="KW-1133">Transmembrane helix</keyword>
<evidence type="ECO:0000256" key="3">
    <source>
        <dbReference type="ARBA" id="ARBA00022989"/>
    </source>
</evidence>
<dbReference type="PANTHER" id="PTHR22950:SF301">
    <property type="entry name" value="ACID TRANSPORTER, PUTATIVE-RELATED"/>
    <property type="match status" value="1"/>
</dbReference>